<dbReference type="PROSITE" id="PS51379">
    <property type="entry name" value="4FE4S_FER_2"/>
    <property type="match status" value="2"/>
</dbReference>
<proteinExistence type="predicted"/>
<dbReference type="AlphaFoldDB" id="A0A544Y9Z7"/>
<comment type="caution">
    <text evidence="5">The sequence shown here is derived from an EMBL/GenBank/DDBJ whole genome shotgun (WGS) entry which is preliminary data.</text>
</comment>
<accession>A0A544Y9Z7</accession>
<evidence type="ECO:0000313" key="6">
    <source>
        <dbReference type="Proteomes" id="UP000316541"/>
    </source>
</evidence>
<keyword evidence="2" id="KW-0408">Iron</keyword>
<feature type="domain" description="4Fe-4S ferredoxin-type" evidence="4">
    <location>
        <begin position="324"/>
        <end position="352"/>
    </location>
</feature>
<dbReference type="GO" id="GO:0051536">
    <property type="term" value="F:iron-sulfur cluster binding"/>
    <property type="evidence" value="ECO:0007669"/>
    <property type="project" value="UniProtKB-KW"/>
</dbReference>
<gene>
    <name evidence="5" type="ORF">FLX08_35125</name>
</gene>
<dbReference type="InterPro" id="IPR017896">
    <property type="entry name" value="4Fe4S_Fe-S-bd"/>
</dbReference>
<organism evidence="5 6">
    <name type="scientific">Microbispora hainanensis</name>
    <dbReference type="NCBI Taxonomy" id="568844"/>
    <lineage>
        <taxon>Bacteria</taxon>
        <taxon>Bacillati</taxon>
        <taxon>Actinomycetota</taxon>
        <taxon>Actinomycetes</taxon>
        <taxon>Streptosporangiales</taxon>
        <taxon>Streptosporangiaceae</taxon>
        <taxon>Microbispora</taxon>
    </lineage>
</organism>
<dbReference type="SUPFAM" id="SSF46548">
    <property type="entry name" value="alpha-helical ferredoxin"/>
    <property type="match status" value="1"/>
</dbReference>
<dbReference type="RefSeq" id="WP_142624577.1">
    <property type="nucleotide sequence ID" value="NZ_VIRM01000064.1"/>
</dbReference>
<evidence type="ECO:0000313" key="5">
    <source>
        <dbReference type="EMBL" id="TQS13605.1"/>
    </source>
</evidence>
<dbReference type="PANTHER" id="PTHR40447">
    <property type="entry name" value="ANAEROBIC SULFITE REDUCTASE SUBUNIT A"/>
    <property type="match status" value="1"/>
</dbReference>
<evidence type="ECO:0000256" key="3">
    <source>
        <dbReference type="ARBA" id="ARBA00023014"/>
    </source>
</evidence>
<reference evidence="5 6" key="1">
    <citation type="submission" date="2019-07" db="EMBL/GenBank/DDBJ databases">
        <title>Microbispora hainanensis DSM 45428.</title>
        <authorList>
            <person name="Thawai C."/>
        </authorList>
    </citation>
    <scope>NUCLEOTIDE SEQUENCE [LARGE SCALE GENOMIC DNA]</scope>
    <source>
        <strain evidence="5 6">DSM 45428</strain>
    </source>
</reference>
<evidence type="ECO:0000256" key="2">
    <source>
        <dbReference type="ARBA" id="ARBA00023004"/>
    </source>
</evidence>
<protein>
    <submittedName>
        <fullName evidence="5">Sulfite reductase subunit A</fullName>
    </submittedName>
</protein>
<name>A0A544Y9Z7_9ACTN</name>
<dbReference type="PANTHER" id="PTHR40447:SF1">
    <property type="entry name" value="ANAEROBIC SULFITE REDUCTASE SUBUNIT A"/>
    <property type="match status" value="1"/>
</dbReference>
<dbReference type="EMBL" id="VIRM01000064">
    <property type="protein sequence ID" value="TQS13605.1"/>
    <property type="molecule type" value="Genomic_DNA"/>
</dbReference>
<dbReference type="Proteomes" id="UP000316541">
    <property type="component" value="Unassembled WGS sequence"/>
</dbReference>
<keyword evidence="1" id="KW-0479">Metal-binding</keyword>
<keyword evidence="3" id="KW-0411">Iron-sulfur</keyword>
<evidence type="ECO:0000256" key="1">
    <source>
        <dbReference type="ARBA" id="ARBA00022723"/>
    </source>
</evidence>
<dbReference type="GO" id="GO:0046872">
    <property type="term" value="F:metal ion binding"/>
    <property type="evidence" value="ECO:0007669"/>
    <property type="project" value="UniProtKB-KW"/>
</dbReference>
<evidence type="ECO:0000259" key="4">
    <source>
        <dbReference type="PROSITE" id="PS51379"/>
    </source>
</evidence>
<dbReference type="Pfam" id="PF17179">
    <property type="entry name" value="Fer4_22"/>
    <property type="match status" value="1"/>
</dbReference>
<dbReference type="InterPro" id="IPR017900">
    <property type="entry name" value="4Fe4S_Fe_S_CS"/>
</dbReference>
<dbReference type="PROSITE" id="PS00198">
    <property type="entry name" value="4FE4S_FER_1"/>
    <property type="match status" value="1"/>
</dbReference>
<sequence length="367" mass="39826">MDTVVIDTLDPLIVVLRSAGYAVVGPTVRDSAVRMAEISSAADLPTGVGDAQRPGNYRLTERGGEMMFDFAASPDSAKRFTQPPRQTLFRMRGQTVEEPLEETPRVALLGLRACDLAAIAVQDRVFLGRHPDPAYRRRREALFLIAVSCAVPGGTCFCVSMGTGPKATTGFDLALTELASPHRFAVEIGGERGAEIAAAIPHRAAGQGDLSEAEEVSRVAATRMGRRVDTEDIQRWLPAAHDSPRWTDVASRCLSCTNCTMVCPTCFCTTVEDGTDLTGGFAERSERWDSCFSLDFTELSGQPPVRSSALARYRQWLTHKFATWYDQFGTSGCVGCGRCITWCPTGIDVTEERSAIRGAPGETSCIR</sequence>
<feature type="domain" description="4Fe-4S ferredoxin-type" evidence="4">
    <location>
        <begin position="242"/>
        <end position="274"/>
    </location>
</feature>